<accession>A0A2P4YCI5</accession>
<dbReference type="PANTHER" id="PTHR23022">
    <property type="entry name" value="TRANSPOSABLE ELEMENT-RELATED"/>
    <property type="match status" value="1"/>
</dbReference>
<keyword evidence="4" id="KW-1185">Reference proteome</keyword>
<dbReference type="AlphaFoldDB" id="A0A2P4YCI5"/>
<evidence type="ECO:0000259" key="1">
    <source>
        <dbReference type="Pfam" id="PF11427"/>
    </source>
</evidence>
<comment type="caution">
    <text evidence="3">The sequence shown here is derived from an EMBL/GenBank/DDBJ whole genome shotgun (WGS) entry which is preliminary data.</text>
</comment>
<name>A0A2P4YCI5_9STRA</name>
<dbReference type="Pfam" id="PF13358">
    <property type="entry name" value="DDE_3"/>
    <property type="match status" value="1"/>
</dbReference>
<feature type="domain" description="Tc3 transposase DNA binding" evidence="1">
    <location>
        <begin position="5"/>
        <end position="51"/>
    </location>
</feature>
<dbReference type="OrthoDB" id="127927at2759"/>
<gene>
    <name evidence="3" type="ORF">PHPALM_7379</name>
</gene>
<evidence type="ECO:0000259" key="2">
    <source>
        <dbReference type="Pfam" id="PF13358"/>
    </source>
</evidence>
<dbReference type="InterPro" id="IPR052338">
    <property type="entry name" value="Transposase_5"/>
</dbReference>
<dbReference type="PANTHER" id="PTHR23022:SF129">
    <property type="entry name" value="TRANSPOSABLE ELEMENT TC3 TRANSPOSASE"/>
    <property type="match status" value="1"/>
</dbReference>
<reference evidence="3 4" key="1">
    <citation type="journal article" date="2017" name="Genome Biol. Evol.">
        <title>Phytophthora megakarya and P. palmivora, closely related causal agents of cacao black pod rot, underwent increases in genome sizes and gene numbers by different mechanisms.</title>
        <authorList>
            <person name="Ali S.S."/>
            <person name="Shao J."/>
            <person name="Lary D.J."/>
            <person name="Kronmiller B."/>
            <person name="Shen D."/>
            <person name="Strem M.D."/>
            <person name="Amoako-Attah I."/>
            <person name="Akrofi A.Y."/>
            <person name="Begoude B.A."/>
            <person name="Ten Hoopen G.M."/>
            <person name="Coulibaly K."/>
            <person name="Kebe B.I."/>
            <person name="Melnick R.L."/>
            <person name="Guiltinan M.J."/>
            <person name="Tyler B.M."/>
            <person name="Meinhardt L.W."/>
            <person name="Bailey B.A."/>
        </authorList>
    </citation>
    <scope>NUCLEOTIDE SEQUENCE [LARGE SCALE GENOMIC DNA]</scope>
    <source>
        <strain evidence="4">sbr112.9</strain>
    </source>
</reference>
<evidence type="ECO:0000313" key="4">
    <source>
        <dbReference type="Proteomes" id="UP000237271"/>
    </source>
</evidence>
<evidence type="ECO:0000313" key="3">
    <source>
        <dbReference type="EMBL" id="POM75510.1"/>
    </source>
</evidence>
<dbReference type="Gene3D" id="3.30.420.10">
    <property type="entry name" value="Ribonuclease H-like superfamily/Ribonuclease H"/>
    <property type="match status" value="1"/>
</dbReference>
<dbReference type="InterPro" id="IPR036397">
    <property type="entry name" value="RNaseH_sf"/>
</dbReference>
<dbReference type="GO" id="GO:0003677">
    <property type="term" value="F:DNA binding"/>
    <property type="evidence" value="ECO:0007669"/>
    <property type="project" value="InterPro"/>
</dbReference>
<protein>
    <submittedName>
        <fullName evidence="3">Retroelement</fullName>
    </submittedName>
</protein>
<dbReference type="Proteomes" id="UP000237271">
    <property type="component" value="Unassembled WGS sequence"/>
</dbReference>
<dbReference type="EMBL" id="NCKW01003784">
    <property type="protein sequence ID" value="POM75510.1"/>
    <property type="molecule type" value="Genomic_DNA"/>
</dbReference>
<feature type="domain" description="Tc1-like transposase DDE" evidence="2">
    <location>
        <begin position="142"/>
        <end position="267"/>
    </location>
</feature>
<dbReference type="Pfam" id="PF11427">
    <property type="entry name" value="HTH_Tnp_Tc3_1"/>
    <property type="match status" value="1"/>
</dbReference>
<proteinExistence type="predicted"/>
<dbReference type="Gene3D" id="1.10.10.60">
    <property type="entry name" value="Homeodomain-like"/>
    <property type="match status" value="1"/>
</dbReference>
<dbReference type="InterPro" id="IPR038717">
    <property type="entry name" value="Tc1-like_DDE_dom"/>
</dbReference>
<sequence length="324" mass="37401">MPKGAVFTKIECGQILALHDSGWSLQRIATKVKRSKTCVYQFLKDPEGYNTAQRPGRPPKLTEKATRRLLRAVHTGKFSSSQLKENHELPISARRVCGIFHGTLTLKHKKRKKAPVMKPHHKVDRMKWVYTRARWTEIWKTVIFSDEKKFNLDGPDGFQYYWHDLRTEEEVYSKRHSGGGSVMVWGAFSSRGKTRLAIVSGTRNSIKYAKTLETYLVPFIELNHPRACIFQQDNCSIHVSNYSKDWLQAQTFAVLPWPALSPDLNPLRTLVYPGGKQYQTTEELSCAILKAWDKIEQSYLNTLIDSMPNRRRRTKASKITLLHQ</sequence>
<organism evidence="3 4">
    <name type="scientific">Phytophthora palmivora</name>
    <dbReference type="NCBI Taxonomy" id="4796"/>
    <lineage>
        <taxon>Eukaryota</taxon>
        <taxon>Sar</taxon>
        <taxon>Stramenopiles</taxon>
        <taxon>Oomycota</taxon>
        <taxon>Peronosporomycetes</taxon>
        <taxon>Peronosporales</taxon>
        <taxon>Peronosporaceae</taxon>
        <taxon>Phytophthora</taxon>
    </lineage>
</organism>
<dbReference type="InterPro" id="IPR025898">
    <property type="entry name" value="Tc3_transposase_DNA-bd_dom"/>
</dbReference>